<keyword evidence="1" id="KW-0812">Transmembrane</keyword>
<sequence>MNSVKGKSMHEEADKKEFIQKLLKHINLTNKVEIFDFNSKTSHIHLAIWIFFLISIVSMSFFQM</sequence>
<reference evidence="2 3" key="1">
    <citation type="submission" date="2022-06" db="EMBL/GenBank/DDBJ databases">
        <title>Leptospira isolates from biofilms formed at urban environments.</title>
        <authorList>
            <person name="Ribeiro P.S."/>
            <person name="Sousa T."/>
            <person name="Carvalho N."/>
            <person name="Aburjaile F."/>
            <person name="Neves F."/>
            <person name="Oliveira D."/>
            <person name="Blanco L."/>
            <person name="Lima J."/>
            <person name="Costa F."/>
            <person name="Brenig B."/>
            <person name="Soares S."/>
            <person name="Ramos R."/>
            <person name="Goes-Neto A."/>
            <person name="Matiuzzi M."/>
            <person name="Azevedo V."/>
            <person name="Ristow P."/>
        </authorList>
    </citation>
    <scope>NUCLEOTIDE SEQUENCE [LARGE SCALE GENOMIC DNA]</scope>
    <source>
        <strain evidence="2 3">VSF14</strain>
    </source>
</reference>
<dbReference type="RefSeq" id="WP_265359100.1">
    <property type="nucleotide sequence ID" value="NZ_JAMQPR010000001.1"/>
</dbReference>
<accession>A0ABT3MAZ7</accession>
<name>A0ABT3MAZ7_9LEPT</name>
<proteinExistence type="predicted"/>
<evidence type="ECO:0000313" key="2">
    <source>
        <dbReference type="EMBL" id="MCW7505574.1"/>
    </source>
</evidence>
<dbReference type="Proteomes" id="UP001208794">
    <property type="component" value="Unassembled WGS sequence"/>
</dbReference>
<organism evidence="2 3">
    <name type="scientific">Leptospira paudalimensis</name>
    <dbReference type="NCBI Taxonomy" id="2950024"/>
    <lineage>
        <taxon>Bacteria</taxon>
        <taxon>Pseudomonadati</taxon>
        <taxon>Spirochaetota</taxon>
        <taxon>Spirochaetia</taxon>
        <taxon>Leptospirales</taxon>
        <taxon>Leptospiraceae</taxon>
        <taxon>Leptospira</taxon>
    </lineage>
</organism>
<evidence type="ECO:0000313" key="3">
    <source>
        <dbReference type="Proteomes" id="UP001208794"/>
    </source>
</evidence>
<feature type="transmembrane region" description="Helical" evidence="1">
    <location>
        <begin position="44"/>
        <end position="62"/>
    </location>
</feature>
<keyword evidence="1" id="KW-1133">Transmembrane helix</keyword>
<keyword evidence="3" id="KW-1185">Reference proteome</keyword>
<protein>
    <submittedName>
        <fullName evidence="2">Uncharacterized protein</fullName>
    </submittedName>
</protein>
<keyword evidence="1" id="KW-0472">Membrane</keyword>
<evidence type="ECO:0000256" key="1">
    <source>
        <dbReference type="SAM" id="Phobius"/>
    </source>
</evidence>
<gene>
    <name evidence="2" type="ORF">ND855_15685</name>
</gene>
<comment type="caution">
    <text evidence="2">The sequence shown here is derived from an EMBL/GenBank/DDBJ whole genome shotgun (WGS) entry which is preliminary data.</text>
</comment>
<dbReference type="EMBL" id="JAMQPR010000001">
    <property type="protein sequence ID" value="MCW7505574.1"/>
    <property type="molecule type" value="Genomic_DNA"/>
</dbReference>